<accession>A0A367K1C3</accession>
<dbReference type="STRING" id="4846.A0A367K1C3"/>
<dbReference type="GO" id="GO:0046464">
    <property type="term" value="P:acylglycerol catabolic process"/>
    <property type="evidence" value="ECO:0007669"/>
    <property type="project" value="TreeGrafter"/>
</dbReference>
<comment type="caution">
    <text evidence="2">The sequence shown here is derived from an EMBL/GenBank/DDBJ whole genome shotgun (WGS) entry which is preliminary data.</text>
</comment>
<dbReference type="SUPFAM" id="SSF53474">
    <property type="entry name" value="alpha/beta-Hydrolases"/>
    <property type="match status" value="1"/>
</dbReference>
<organism evidence="2 3">
    <name type="scientific">Rhizopus stolonifer</name>
    <name type="common">Rhizopus nigricans</name>
    <dbReference type="NCBI Taxonomy" id="4846"/>
    <lineage>
        <taxon>Eukaryota</taxon>
        <taxon>Fungi</taxon>
        <taxon>Fungi incertae sedis</taxon>
        <taxon>Mucoromycota</taxon>
        <taxon>Mucoromycotina</taxon>
        <taxon>Mucoromycetes</taxon>
        <taxon>Mucorales</taxon>
        <taxon>Mucorineae</taxon>
        <taxon>Rhizopodaceae</taxon>
        <taxon>Rhizopus</taxon>
    </lineage>
</organism>
<dbReference type="AlphaFoldDB" id="A0A367K1C3"/>
<feature type="domain" description="AB hydrolase-1" evidence="1">
    <location>
        <begin position="74"/>
        <end position="301"/>
    </location>
</feature>
<dbReference type="Gene3D" id="3.40.50.1820">
    <property type="entry name" value="alpha/beta hydrolase"/>
    <property type="match status" value="1"/>
</dbReference>
<evidence type="ECO:0000313" key="3">
    <source>
        <dbReference type="Proteomes" id="UP000253551"/>
    </source>
</evidence>
<proteinExistence type="predicted"/>
<evidence type="ECO:0000259" key="1">
    <source>
        <dbReference type="Pfam" id="PF12697"/>
    </source>
</evidence>
<dbReference type="PANTHER" id="PTHR43798:SF5">
    <property type="entry name" value="MONOACYLGLYCEROL LIPASE ABHD6"/>
    <property type="match status" value="1"/>
</dbReference>
<protein>
    <recommendedName>
        <fullName evidence="1">AB hydrolase-1 domain-containing protein</fullName>
    </recommendedName>
</protein>
<sequence length="324" mass="37144">MYLVPSSTHIIPVHPSTDGYDVQKLVVDTHSFPGTNSTNKMVFMFSHSNGFHKESLHPLMKRLVDSLRTIKAYDQTDLLLVSWDARNHGDSARLNQGTFLNSYRWFDNAMDTKQVVDQLKLKDHLLILVGHSFGASSAILCEFFFPNTFDGLCVIEPVMSNIFLDAKLASQVPVLASLRRRDEWPTREACRASLLTKKFFQLLHPEVLDLYEYGMYDTEQGTVKLKCPREQEYHVFRYATYDTNTARRSLALIKVPIHFVYALGSSFVRRQDAASVINLNKDRITLEFVEGTHMAPNETPDIIVPHILKTIKRVHKEKTNISRL</sequence>
<dbReference type="OrthoDB" id="94039at2759"/>
<keyword evidence="3" id="KW-1185">Reference proteome</keyword>
<dbReference type="GO" id="GO:0016020">
    <property type="term" value="C:membrane"/>
    <property type="evidence" value="ECO:0007669"/>
    <property type="project" value="TreeGrafter"/>
</dbReference>
<dbReference type="EMBL" id="PJQM01002398">
    <property type="protein sequence ID" value="RCH95691.1"/>
    <property type="molecule type" value="Genomic_DNA"/>
</dbReference>
<dbReference type="InterPro" id="IPR050266">
    <property type="entry name" value="AB_hydrolase_sf"/>
</dbReference>
<reference evidence="2 3" key="1">
    <citation type="journal article" date="2018" name="G3 (Bethesda)">
        <title>Phylogenetic and Phylogenomic Definition of Rhizopus Species.</title>
        <authorList>
            <person name="Gryganskyi A.P."/>
            <person name="Golan J."/>
            <person name="Dolatabadi S."/>
            <person name="Mondo S."/>
            <person name="Robb S."/>
            <person name="Idnurm A."/>
            <person name="Muszewska A."/>
            <person name="Steczkiewicz K."/>
            <person name="Masonjones S."/>
            <person name="Liao H.L."/>
            <person name="Gajdeczka M.T."/>
            <person name="Anike F."/>
            <person name="Vuek A."/>
            <person name="Anishchenko I.M."/>
            <person name="Voigt K."/>
            <person name="de Hoog G.S."/>
            <person name="Smith M.E."/>
            <person name="Heitman J."/>
            <person name="Vilgalys R."/>
            <person name="Stajich J.E."/>
        </authorList>
    </citation>
    <scope>NUCLEOTIDE SEQUENCE [LARGE SCALE GENOMIC DNA]</scope>
    <source>
        <strain evidence="2 3">LSU 92-RS-03</strain>
    </source>
</reference>
<dbReference type="PANTHER" id="PTHR43798">
    <property type="entry name" value="MONOACYLGLYCEROL LIPASE"/>
    <property type="match status" value="1"/>
</dbReference>
<name>A0A367K1C3_RHIST</name>
<dbReference type="GO" id="GO:0047372">
    <property type="term" value="F:monoacylglycerol lipase activity"/>
    <property type="evidence" value="ECO:0007669"/>
    <property type="project" value="TreeGrafter"/>
</dbReference>
<dbReference type="Pfam" id="PF12697">
    <property type="entry name" value="Abhydrolase_6"/>
    <property type="match status" value="1"/>
</dbReference>
<evidence type="ECO:0000313" key="2">
    <source>
        <dbReference type="EMBL" id="RCH95691.1"/>
    </source>
</evidence>
<dbReference type="InterPro" id="IPR000073">
    <property type="entry name" value="AB_hydrolase_1"/>
</dbReference>
<dbReference type="Proteomes" id="UP000253551">
    <property type="component" value="Unassembled WGS sequence"/>
</dbReference>
<dbReference type="InterPro" id="IPR029058">
    <property type="entry name" value="AB_hydrolase_fold"/>
</dbReference>
<gene>
    <name evidence="2" type="ORF">CU098_007865</name>
</gene>